<feature type="binding site" description="axial binding residue" evidence="16">
    <location>
        <position position="689"/>
    </location>
    <ligand>
        <name>siroheme</name>
        <dbReference type="ChEBI" id="CHEBI:60052"/>
    </ligand>
    <ligandPart>
        <name>Fe</name>
        <dbReference type="ChEBI" id="CHEBI:18248"/>
    </ligandPart>
</feature>
<dbReference type="Gene3D" id="3.50.50.60">
    <property type="entry name" value="FAD/NAD(P)-binding domain"/>
    <property type="match status" value="2"/>
</dbReference>
<comment type="cofactor">
    <cofactor evidence="1 15">
        <name>FAD</name>
        <dbReference type="ChEBI" id="CHEBI:57692"/>
    </cofactor>
</comment>
<keyword evidence="5 16" id="KW-0349">Heme</keyword>
<dbReference type="SUPFAM" id="SSF55124">
    <property type="entry name" value="Nitrite/Sulfite reductase N-terminal domain-like"/>
    <property type="match status" value="1"/>
</dbReference>
<dbReference type="Gene3D" id="3.90.480.20">
    <property type="match status" value="1"/>
</dbReference>
<dbReference type="InterPro" id="IPR005117">
    <property type="entry name" value="NiRdtase/SiRdtase_haem-b_fer"/>
</dbReference>
<dbReference type="InterPro" id="IPR045854">
    <property type="entry name" value="NO2/SO3_Rdtase_4Fe4S_sf"/>
</dbReference>
<dbReference type="GO" id="GO:0020037">
    <property type="term" value="F:heme binding"/>
    <property type="evidence" value="ECO:0007669"/>
    <property type="project" value="InterPro"/>
</dbReference>
<dbReference type="HOGENOM" id="CLU_003291_0_0_6"/>
<dbReference type="InterPro" id="IPR041575">
    <property type="entry name" value="Rubredoxin_C"/>
</dbReference>
<evidence type="ECO:0000256" key="3">
    <source>
        <dbReference type="ARBA" id="ARBA00010429"/>
    </source>
</evidence>
<dbReference type="Pfam" id="PF18267">
    <property type="entry name" value="Rubredoxin_C"/>
    <property type="match status" value="1"/>
</dbReference>
<comment type="cofactor">
    <cofactor evidence="16">
        <name>[4Fe-4S] cluster</name>
        <dbReference type="ChEBI" id="CHEBI:49883"/>
    </cofactor>
    <text evidence="16">Binds 1 [4Fe-4S] cluster per subunit.</text>
</comment>
<evidence type="ECO:0000256" key="8">
    <source>
        <dbReference type="ARBA" id="ARBA00022723"/>
    </source>
</evidence>
<feature type="binding site" evidence="16">
    <location>
        <position position="645"/>
    </location>
    <ligand>
        <name>[4Fe-4S] cluster</name>
        <dbReference type="ChEBI" id="CHEBI:49883"/>
    </ligand>
</feature>
<dbReference type="InterPro" id="IPR036136">
    <property type="entry name" value="Nit/Sulf_reduc_fer-like_dom_sf"/>
</dbReference>
<evidence type="ECO:0000256" key="10">
    <source>
        <dbReference type="ARBA" id="ARBA00023002"/>
    </source>
</evidence>
<dbReference type="InterPro" id="IPR006066">
    <property type="entry name" value="NO2/SO3_Rdtase_FeS/sirohaem_BS"/>
</dbReference>
<dbReference type="CDD" id="cd19943">
    <property type="entry name" value="NirB_Fer2_BFD-like_1"/>
    <property type="match status" value="1"/>
</dbReference>
<dbReference type="SUPFAM" id="SSF51905">
    <property type="entry name" value="FAD/NAD(P)-binding domain"/>
    <property type="match status" value="2"/>
</dbReference>
<keyword evidence="11 16" id="KW-0408">Iron</keyword>
<dbReference type="PANTHER" id="PTHR43809:SF1">
    <property type="entry name" value="NITRITE REDUCTASE (NADH) LARGE SUBUNIT"/>
    <property type="match status" value="1"/>
</dbReference>
<feature type="domain" description="BFD-like [2Fe-2S]-binding" evidence="19">
    <location>
        <begin position="425"/>
        <end position="472"/>
    </location>
</feature>
<dbReference type="GO" id="GO:0051539">
    <property type="term" value="F:4 iron, 4 sulfur cluster binding"/>
    <property type="evidence" value="ECO:0007669"/>
    <property type="project" value="UniProtKB-KW"/>
</dbReference>
<dbReference type="EMBL" id="JH600070">
    <property type="protein sequence ID" value="EIJ42277.1"/>
    <property type="molecule type" value="Genomic_DNA"/>
</dbReference>
<evidence type="ECO:0000259" key="21">
    <source>
        <dbReference type="Pfam" id="PF18267"/>
    </source>
</evidence>
<sequence length="828" mass="90820">MKKRKLICVGNGMAGMRTVEELLALNPDLYEITVFGTEQYGNYNRILLSPVLSGEKAFEDIMIHNDEWYASRGITLHKGHTITQIDRQQKTVTSDNGITLDYDKLLIATGSNPFMLPVAGSQLAGIVAYRDIRDVEAMLTVARSGTGKHAIVIGGGLLGLEAAYGLQKQGMNVTVVHLLDTLMERQLDKPAADLLKTHLEKQGLNFLLEAQTDCFLGENHVQAIRFKDGRELPADLIVMAVGIRPNVNLAKSAGLECGRGLLVNDHLQTSDSDVFAVGECVEHRQQVYGLVAPLYEQAKVCAHHLADIGGKHYAGSVTSTKLKVTGVDVFSAGDFLGNEKTESIVFQDLSMGIYKKLVLEDNKVKGAVMVGDTTDGAWYFQLLRDNEDISTMRERILFGQAFALNTGDAGGGASLIASMADDAQICGCNGVCKGTIVKAIQEQGLTTIEQVRKQTGASASCGGCSNLVEQLLVHVNGENAAKPAKKTLCGCTDLSHDEVREAIRHGEVYTVAEVMKSLNWKTPDGCTTCRPAVNYYLLSTHPDKAQDDYQSRFINERAHANIQKDGTYSVVPRIWGGLTTADELRAIADVADKYQVPTVKITGGQRIDLLGVKKEDLPAMWADLNAAGMVSGYAYGKSLRTVKTCVGSTWCRFGTQDAMGMGIKLEKMTWGSWTPHKVKLAVSGCPRNCAEATIKDFGVISVDSGWELHVGGNGGIKIRATDLLCKVNTEEEVMEYCGAFMQIYREEARYLERTAHWIERVGVEYVKQQIVENVENRKRYYERFLQSQVPAQKDPWAERAQEGVHAHEFKSLKHIDIVKLADISSKVA</sequence>
<feature type="domain" description="Nitrite/Sulfite reductase ferredoxin-like" evidence="18">
    <location>
        <begin position="563"/>
        <end position="627"/>
    </location>
</feature>
<dbReference type="InterPro" id="IPR007419">
    <property type="entry name" value="BFD-like_2Fe2S-bd_dom"/>
</dbReference>
<dbReference type="Gene3D" id="1.10.10.1100">
    <property type="entry name" value="BFD-like [2Fe-2S]-binding domain"/>
    <property type="match status" value="2"/>
</dbReference>
<keyword evidence="23" id="KW-1185">Reference proteome</keyword>
<keyword evidence="4 16" id="KW-0004">4Fe-4S</keyword>
<dbReference type="PRINTS" id="PR00368">
    <property type="entry name" value="FADPNR"/>
</dbReference>
<dbReference type="PANTHER" id="PTHR43809">
    <property type="entry name" value="NITRITE REDUCTASE (NADH) LARGE SUBUNIT"/>
    <property type="match status" value="1"/>
</dbReference>
<dbReference type="RefSeq" id="WP_002685082.1">
    <property type="nucleotide sequence ID" value="NZ_JH600070.1"/>
</dbReference>
<keyword evidence="9 15" id="KW-0274">FAD</keyword>
<dbReference type="PROSITE" id="PS00365">
    <property type="entry name" value="NIR_SIR"/>
    <property type="match status" value="1"/>
</dbReference>
<dbReference type="InterPro" id="IPR017121">
    <property type="entry name" value="Nitrite_Rdtase_lsu"/>
</dbReference>
<dbReference type="PRINTS" id="PR00411">
    <property type="entry name" value="PNDRDTASEI"/>
</dbReference>
<proteinExistence type="inferred from homology"/>
<feature type="binding site" evidence="16">
    <location>
        <position position="689"/>
    </location>
    <ligand>
        <name>[4Fe-4S] cluster</name>
        <dbReference type="ChEBI" id="CHEBI:49883"/>
    </ligand>
</feature>
<keyword evidence="8 16" id="KW-0479">Metal-binding</keyword>
<dbReference type="Pfam" id="PF03460">
    <property type="entry name" value="NIR_SIR_ferr"/>
    <property type="match status" value="1"/>
</dbReference>
<dbReference type="InterPro" id="IPR012744">
    <property type="entry name" value="Nitri_red_NirB"/>
</dbReference>
<organism evidence="22 23">
    <name type="scientific">Beggiatoa alba B18LD</name>
    <dbReference type="NCBI Taxonomy" id="395493"/>
    <lineage>
        <taxon>Bacteria</taxon>
        <taxon>Pseudomonadati</taxon>
        <taxon>Pseudomonadota</taxon>
        <taxon>Gammaproteobacteria</taxon>
        <taxon>Thiotrichales</taxon>
        <taxon>Thiotrichaceae</taxon>
        <taxon>Beggiatoa</taxon>
    </lineage>
</organism>
<evidence type="ECO:0000313" key="23">
    <source>
        <dbReference type="Proteomes" id="UP000005744"/>
    </source>
</evidence>
<dbReference type="STRING" id="395493.BegalDRAFT_1383"/>
<dbReference type="InterPro" id="IPR041854">
    <property type="entry name" value="BFD-like_2Fe2S-bd_dom_sf"/>
</dbReference>
<dbReference type="SUPFAM" id="SSF56014">
    <property type="entry name" value="Nitrite and sulphite reductase 4Fe-4S domain-like"/>
    <property type="match status" value="1"/>
</dbReference>
<dbReference type="OrthoDB" id="9768666at2"/>
<evidence type="ECO:0000256" key="11">
    <source>
        <dbReference type="ARBA" id="ARBA00023004"/>
    </source>
</evidence>
<comment type="similarity">
    <text evidence="3">Belongs to the nitrite and sulfite reductase 4Fe-4S domain family.</text>
</comment>
<dbReference type="PRINTS" id="PR00397">
    <property type="entry name" value="SIROHAEM"/>
</dbReference>
<evidence type="ECO:0000256" key="13">
    <source>
        <dbReference type="ARBA" id="ARBA00023063"/>
    </source>
</evidence>
<dbReference type="Pfam" id="PF04324">
    <property type="entry name" value="Fer2_BFD"/>
    <property type="match status" value="2"/>
</dbReference>
<evidence type="ECO:0000259" key="19">
    <source>
        <dbReference type="Pfam" id="PF04324"/>
    </source>
</evidence>
<evidence type="ECO:0000256" key="5">
    <source>
        <dbReference type="ARBA" id="ARBA00022617"/>
    </source>
</evidence>
<evidence type="ECO:0000256" key="12">
    <source>
        <dbReference type="ARBA" id="ARBA00023014"/>
    </source>
</evidence>
<dbReference type="Gene3D" id="3.30.413.10">
    <property type="entry name" value="Sulfite Reductase Hemoprotein, domain 1"/>
    <property type="match status" value="1"/>
</dbReference>
<keyword evidence="6 15" id="KW-0285">Flavoprotein</keyword>
<evidence type="ECO:0000259" key="20">
    <source>
        <dbReference type="Pfam" id="PF07992"/>
    </source>
</evidence>
<dbReference type="CDD" id="cd19944">
    <property type="entry name" value="NirB_Fer2_BFD-like_2"/>
    <property type="match status" value="1"/>
</dbReference>
<dbReference type="PIRSF" id="PIRSF037149">
    <property type="entry name" value="NirB"/>
    <property type="match status" value="1"/>
</dbReference>
<keyword evidence="7" id="KW-0001">2Fe-2S</keyword>
<name>I3CF84_9GAMM</name>
<evidence type="ECO:0000256" key="4">
    <source>
        <dbReference type="ARBA" id="ARBA00022485"/>
    </source>
</evidence>
<keyword evidence="12 16" id="KW-0411">Iron-sulfur</keyword>
<dbReference type="UniPathway" id="UPA00653"/>
<dbReference type="GO" id="GO:0050660">
    <property type="term" value="F:flavin adenine dinucleotide binding"/>
    <property type="evidence" value="ECO:0007669"/>
    <property type="project" value="UniProtKB-UniRule"/>
</dbReference>
<dbReference type="GO" id="GO:0098809">
    <property type="term" value="F:nitrite reductase activity"/>
    <property type="evidence" value="ECO:0007669"/>
    <property type="project" value="InterPro"/>
</dbReference>
<dbReference type="Pfam" id="PF01077">
    <property type="entry name" value="NIR_SIR"/>
    <property type="match status" value="1"/>
</dbReference>
<accession>I3CF84</accession>
<comment type="cofactor">
    <cofactor evidence="16">
        <name>siroheme</name>
        <dbReference type="ChEBI" id="CHEBI:60052"/>
    </cofactor>
    <text evidence="16">Binds 1 siroheme per subunit.</text>
</comment>
<feature type="domain" description="NADH-rubredoxin oxidoreductase C-terminal" evidence="21">
    <location>
        <begin position="319"/>
        <end position="385"/>
    </location>
</feature>
<dbReference type="Gene3D" id="3.30.390.30">
    <property type="match status" value="1"/>
</dbReference>
<dbReference type="InterPro" id="IPR023753">
    <property type="entry name" value="FAD/NAD-binding_dom"/>
</dbReference>
<evidence type="ECO:0000256" key="7">
    <source>
        <dbReference type="ARBA" id="ARBA00022714"/>
    </source>
</evidence>
<dbReference type="AlphaFoldDB" id="I3CF84"/>
<reference evidence="22 23" key="1">
    <citation type="submission" date="2011-11" db="EMBL/GenBank/DDBJ databases">
        <title>Improved High-Quality Draft sequence of Beggiatoa alba B18lD.</title>
        <authorList>
            <consortium name="US DOE Joint Genome Institute"/>
            <person name="Lucas S."/>
            <person name="Han J."/>
            <person name="Lapidus A."/>
            <person name="Cheng J.-F."/>
            <person name="Goodwin L."/>
            <person name="Pitluck S."/>
            <person name="Peters L."/>
            <person name="Mikhailova N."/>
            <person name="Held B."/>
            <person name="Detter J.C."/>
            <person name="Han C."/>
            <person name="Tapia R."/>
            <person name="Land M."/>
            <person name="Hauser L."/>
            <person name="Kyrpides N."/>
            <person name="Ivanova N."/>
            <person name="Pagani I."/>
            <person name="Samuel K."/>
            <person name="Teske A."/>
            <person name="Mueller J."/>
            <person name="Woyke T."/>
        </authorList>
    </citation>
    <scope>NUCLEOTIDE SEQUENCE [LARGE SCALE GENOMIC DNA]</scope>
    <source>
        <strain evidence="22 23">B18LD</strain>
    </source>
</reference>
<dbReference type="Proteomes" id="UP000005744">
    <property type="component" value="Unassembled WGS sequence"/>
</dbReference>
<feature type="binding site" evidence="16">
    <location>
        <position position="651"/>
    </location>
    <ligand>
        <name>[4Fe-4S] cluster</name>
        <dbReference type="ChEBI" id="CHEBI:49883"/>
    </ligand>
</feature>
<evidence type="ECO:0000256" key="15">
    <source>
        <dbReference type="PIRNR" id="PIRNR037149"/>
    </source>
</evidence>
<evidence type="ECO:0000256" key="2">
    <source>
        <dbReference type="ARBA" id="ARBA00005096"/>
    </source>
</evidence>
<keyword evidence="10" id="KW-0560">Oxidoreductase</keyword>
<feature type="binding site" evidence="16">
    <location>
        <position position="685"/>
    </location>
    <ligand>
        <name>[4Fe-4S] cluster</name>
        <dbReference type="ChEBI" id="CHEBI:49883"/>
    </ligand>
</feature>
<comment type="pathway">
    <text evidence="2">Nitrogen metabolism; nitrate reduction (assimilation).</text>
</comment>
<dbReference type="InterPro" id="IPR006067">
    <property type="entry name" value="NO2/SO3_Rdtase_4Fe4S_dom"/>
</dbReference>
<evidence type="ECO:0000256" key="6">
    <source>
        <dbReference type="ARBA" id="ARBA00022630"/>
    </source>
</evidence>
<dbReference type="GO" id="GO:0042128">
    <property type="term" value="P:nitrate assimilation"/>
    <property type="evidence" value="ECO:0007669"/>
    <property type="project" value="UniProtKB-UniRule"/>
</dbReference>
<dbReference type="GO" id="GO:0050661">
    <property type="term" value="F:NADP binding"/>
    <property type="evidence" value="ECO:0007669"/>
    <property type="project" value="UniProtKB-UniRule"/>
</dbReference>
<keyword evidence="13 15" id="KW-0534">Nitrate assimilation</keyword>
<dbReference type="InterPro" id="IPR036188">
    <property type="entry name" value="FAD/NAD-bd_sf"/>
</dbReference>
<protein>
    <submittedName>
        <fullName evidence="22">NAD(P)H-dependent nitrite reductase, large subunit</fullName>
    </submittedName>
</protein>
<evidence type="ECO:0000256" key="9">
    <source>
        <dbReference type="ARBA" id="ARBA00022827"/>
    </source>
</evidence>
<feature type="domain" description="BFD-like [2Fe-2S]-binding" evidence="19">
    <location>
        <begin position="488"/>
        <end position="537"/>
    </location>
</feature>
<evidence type="ECO:0000259" key="17">
    <source>
        <dbReference type="Pfam" id="PF01077"/>
    </source>
</evidence>
<gene>
    <name evidence="22" type="ORF">BegalDRAFT_1383</name>
</gene>
<dbReference type="GO" id="GO:0051537">
    <property type="term" value="F:2 iron, 2 sulfur cluster binding"/>
    <property type="evidence" value="ECO:0007669"/>
    <property type="project" value="UniProtKB-KW"/>
</dbReference>
<feature type="domain" description="FAD/NAD(P)-binding" evidence="20">
    <location>
        <begin position="5"/>
        <end position="286"/>
    </location>
</feature>
<evidence type="ECO:0000313" key="22">
    <source>
        <dbReference type="EMBL" id="EIJ42277.1"/>
    </source>
</evidence>
<evidence type="ECO:0000256" key="1">
    <source>
        <dbReference type="ARBA" id="ARBA00001974"/>
    </source>
</evidence>
<dbReference type="eggNOG" id="COG1251">
    <property type="taxonomic scope" value="Bacteria"/>
</dbReference>
<evidence type="ECO:0000256" key="14">
    <source>
        <dbReference type="ARBA" id="ARBA00034078"/>
    </source>
</evidence>
<comment type="cofactor">
    <cofactor evidence="14">
        <name>[2Fe-2S] cluster</name>
        <dbReference type="ChEBI" id="CHEBI:190135"/>
    </cofactor>
</comment>
<dbReference type="InterPro" id="IPR052034">
    <property type="entry name" value="NasD-like"/>
</dbReference>
<dbReference type="NCBIfam" id="TIGR02374">
    <property type="entry name" value="nitri_red_nirB"/>
    <property type="match status" value="1"/>
</dbReference>
<dbReference type="Pfam" id="PF07992">
    <property type="entry name" value="Pyr_redox_2"/>
    <property type="match status" value="1"/>
</dbReference>
<evidence type="ECO:0000256" key="16">
    <source>
        <dbReference type="PIRSR" id="PIRSR037149-1"/>
    </source>
</evidence>
<evidence type="ECO:0000259" key="18">
    <source>
        <dbReference type="Pfam" id="PF03460"/>
    </source>
</evidence>
<dbReference type="GO" id="GO:0046872">
    <property type="term" value="F:metal ion binding"/>
    <property type="evidence" value="ECO:0007669"/>
    <property type="project" value="UniProtKB-KW"/>
</dbReference>
<dbReference type="InterPro" id="IPR016156">
    <property type="entry name" value="FAD/NAD-linked_Rdtase_dimer_sf"/>
</dbReference>
<feature type="domain" description="Nitrite/sulphite reductase 4Fe-4S" evidence="17">
    <location>
        <begin position="636"/>
        <end position="776"/>
    </location>
</feature>